<accession>A0A6A5T298</accession>
<dbReference type="AlphaFoldDB" id="A0A6A5T298"/>
<evidence type="ECO:0000313" key="2">
    <source>
        <dbReference type="EMBL" id="KAF1946280.1"/>
    </source>
</evidence>
<name>A0A6A5T298_9PLEO</name>
<feature type="compositionally biased region" description="Basic and acidic residues" evidence="1">
    <location>
        <begin position="116"/>
        <end position="140"/>
    </location>
</feature>
<evidence type="ECO:0000256" key="1">
    <source>
        <dbReference type="SAM" id="MobiDB-lite"/>
    </source>
</evidence>
<feature type="region of interest" description="Disordered" evidence="1">
    <location>
        <begin position="342"/>
        <end position="372"/>
    </location>
</feature>
<sequence>MPAFLRRLRHPFRRPVHYYTIDLNPSPRQLERERQRAEDEIENRKDDEYADLTSSISLPDLPTIVDRGPYPPHIYKNEEFFFNSVMLASDEYPQYVPGPFRRVRQEIRRSPVQGNRRKETDRKPVWDPKQARDERSDDFTVMHAHSPPNPRYVLPPPRVPSPPKEPITPGTREWDTFMDFPSENSRYTYRDDDGNRHVVFPGRELPAMTTSTVSTSLTVIPEAPTPGEHGLAISTIPAQAHPTLARAQVEPIKSRPDSRSTAVEPTEELTWNSALNRILSNEAVDPVAKYAVRERVQRSSTTNGSGHRDTCFVAAAEAGLVPNFSYPIVGSAFYDRVAAEQADQGPGESLPNGVSPGYYGRSSSNDSNLNRPRIRATSQAPEELLPNSISPSYHGSFFSSDFSLHSHPRTPTPPDLTPDHVSSLLCSLLTPSELSLHHHIVLDPIPDILDTSPPSKAASPIPLDARLVQKLHDILYGLQDRIDGLEDDLVPKMSAWLVEKELRVGFLTLSITILEEEIKELRSVVNFGNRVLEGCWEREWENWRTVLLMRQKRDANRSVVSRLLLRTFHSRRIDDEGLIGESLPEGYVPKPSGNGTQEQESTAGSEQQKPLKNKELNALVLMAQQNVRIIKEDVEEMLGKVVECQKRAAVVEQVKPVEGTWRDV</sequence>
<feature type="region of interest" description="Disordered" evidence="1">
    <location>
        <begin position="106"/>
        <end position="178"/>
    </location>
</feature>
<feature type="compositionally biased region" description="Polar residues" evidence="1">
    <location>
        <begin position="361"/>
        <end position="372"/>
    </location>
</feature>
<dbReference type="OrthoDB" id="3684136at2759"/>
<gene>
    <name evidence="2" type="ORF">EJ02DRAFT_336767</name>
</gene>
<keyword evidence="3" id="KW-1185">Reference proteome</keyword>
<feature type="compositionally biased region" description="Polar residues" evidence="1">
    <location>
        <begin position="593"/>
        <end position="609"/>
    </location>
</feature>
<proteinExistence type="predicted"/>
<feature type="compositionally biased region" description="Pro residues" evidence="1">
    <location>
        <begin position="147"/>
        <end position="166"/>
    </location>
</feature>
<protein>
    <submittedName>
        <fullName evidence="2">Uncharacterized protein</fullName>
    </submittedName>
</protein>
<dbReference type="Proteomes" id="UP000800038">
    <property type="component" value="Unassembled WGS sequence"/>
</dbReference>
<evidence type="ECO:0000313" key="3">
    <source>
        <dbReference type="Proteomes" id="UP000800038"/>
    </source>
</evidence>
<feature type="region of interest" description="Disordered" evidence="1">
    <location>
        <begin position="580"/>
        <end position="609"/>
    </location>
</feature>
<reference evidence="2" key="1">
    <citation type="journal article" date="2020" name="Stud. Mycol.">
        <title>101 Dothideomycetes genomes: a test case for predicting lifestyles and emergence of pathogens.</title>
        <authorList>
            <person name="Haridas S."/>
            <person name="Albert R."/>
            <person name="Binder M."/>
            <person name="Bloem J."/>
            <person name="Labutti K."/>
            <person name="Salamov A."/>
            <person name="Andreopoulos B."/>
            <person name="Baker S."/>
            <person name="Barry K."/>
            <person name="Bills G."/>
            <person name="Bluhm B."/>
            <person name="Cannon C."/>
            <person name="Castanera R."/>
            <person name="Culley D."/>
            <person name="Daum C."/>
            <person name="Ezra D."/>
            <person name="Gonzalez J."/>
            <person name="Henrissat B."/>
            <person name="Kuo A."/>
            <person name="Liang C."/>
            <person name="Lipzen A."/>
            <person name="Lutzoni F."/>
            <person name="Magnuson J."/>
            <person name="Mondo S."/>
            <person name="Nolan M."/>
            <person name="Ohm R."/>
            <person name="Pangilinan J."/>
            <person name="Park H.-J."/>
            <person name="Ramirez L."/>
            <person name="Alfaro M."/>
            <person name="Sun H."/>
            <person name="Tritt A."/>
            <person name="Yoshinaga Y."/>
            <person name="Zwiers L.-H."/>
            <person name="Turgeon B."/>
            <person name="Goodwin S."/>
            <person name="Spatafora J."/>
            <person name="Crous P."/>
            <person name="Grigoriev I."/>
        </authorList>
    </citation>
    <scope>NUCLEOTIDE SEQUENCE</scope>
    <source>
        <strain evidence="2">CBS 161.51</strain>
    </source>
</reference>
<organism evidence="2 3">
    <name type="scientific">Clathrospora elynae</name>
    <dbReference type="NCBI Taxonomy" id="706981"/>
    <lineage>
        <taxon>Eukaryota</taxon>
        <taxon>Fungi</taxon>
        <taxon>Dikarya</taxon>
        <taxon>Ascomycota</taxon>
        <taxon>Pezizomycotina</taxon>
        <taxon>Dothideomycetes</taxon>
        <taxon>Pleosporomycetidae</taxon>
        <taxon>Pleosporales</taxon>
        <taxon>Diademaceae</taxon>
        <taxon>Clathrospora</taxon>
    </lineage>
</organism>
<dbReference type="EMBL" id="ML976004">
    <property type="protein sequence ID" value="KAF1946280.1"/>
    <property type="molecule type" value="Genomic_DNA"/>
</dbReference>